<gene>
    <name evidence="7" type="primary">ligB</name>
    <name evidence="10" type="ORF">M979_3560</name>
</gene>
<dbReference type="RefSeq" id="WP_064555922.1">
    <property type="nucleotide sequence ID" value="NZ_LXEO01000054.1"/>
</dbReference>
<dbReference type="GO" id="GO:0006260">
    <property type="term" value="P:DNA replication"/>
    <property type="evidence" value="ECO:0007669"/>
    <property type="project" value="UniProtKB-KW"/>
</dbReference>
<evidence type="ECO:0000256" key="1">
    <source>
        <dbReference type="ARBA" id="ARBA00022598"/>
    </source>
</evidence>
<dbReference type="PANTHER" id="PTHR47810">
    <property type="entry name" value="DNA LIGASE"/>
    <property type="match status" value="1"/>
</dbReference>
<dbReference type="Pfam" id="PF03120">
    <property type="entry name" value="OB_DNA_ligase"/>
    <property type="match status" value="1"/>
</dbReference>
<dbReference type="InterPro" id="IPR012340">
    <property type="entry name" value="NA-bd_OB-fold"/>
</dbReference>
<feature type="chain" id="PRO_5008592998" description="DNA ligase B" evidence="8">
    <location>
        <begin position="21"/>
        <end position="563"/>
    </location>
</feature>
<dbReference type="PANTHER" id="PTHR47810:SF1">
    <property type="entry name" value="DNA LIGASE B"/>
    <property type="match status" value="1"/>
</dbReference>
<evidence type="ECO:0000256" key="8">
    <source>
        <dbReference type="SAM" id="SignalP"/>
    </source>
</evidence>
<proteinExistence type="inferred from homology"/>
<evidence type="ECO:0000256" key="5">
    <source>
        <dbReference type="ARBA" id="ARBA00023204"/>
    </source>
</evidence>
<evidence type="ECO:0000256" key="6">
    <source>
        <dbReference type="ARBA" id="ARBA00034005"/>
    </source>
</evidence>
<keyword evidence="1 7" id="KW-0436">Ligase</keyword>
<name>A0A1B7HIQ0_9ENTR</name>
<keyword evidence="5 7" id="KW-0234">DNA repair</keyword>
<feature type="signal peptide" evidence="8">
    <location>
        <begin position="1"/>
        <end position="20"/>
    </location>
</feature>
<comment type="catalytic activity">
    <reaction evidence="6 7">
        <text>NAD(+) + (deoxyribonucleotide)n-3'-hydroxyl + 5'-phospho-(deoxyribonucleotide)m = (deoxyribonucleotide)n+m + AMP + beta-nicotinamide D-nucleotide.</text>
        <dbReference type="EC" id="6.5.1.2"/>
    </reaction>
</comment>
<evidence type="ECO:0000313" key="10">
    <source>
        <dbReference type="EMBL" id="OAT15492.1"/>
    </source>
</evidence>
<keyword evidence="4 7" id="KW-0520">NAD</keyword>
<dbReference type="PATRIC" id="fig|1354255.3.peg.3674"/>
<comment type="function">
    <text evidence="7">Catalyzes the formation of phosphodiester linkages between 5'-phosphoryl and 3'-hydroxyl groups in double-stranded DNA using NAD as a coenzyme and as the energy source for the reaction.</text>
</comment>
<evidence type="ECO:0000256" key="7">
    <source>
        <dbReference type="HAMAP-Rule" id="MF_01587"/>
    </source>
</evidence>
<dbReference type="SMART" id="SM00532">
    <property type="entry name" value="LIGANc"/>
    <property type="match status" value="1"/>
</dbReference>
<dbReference type="SUPFAM" id="SSF47781">
    <property type="entry name" value="RuvA domain 2-like"/>
    <property type="match status" value="1"/>
</dbReference>
<dbReference type="GO" id="GO:0003911">
    <property type="term" value="F:DNA ligase (NAD+) activity"/>
    <property type="evidence" value="ECO:0007669"/>
    <property type="project" value="UniProtKB-UniRule"/>
</dbReference>
<dbReference type="EMBL" id="LXEO01000054">
    <property type="protein sequence ID" value="OAT15492.1"/>
    <property type="molecule type" value="Genomic_DNA"/>
</dbReference>
<keyword evidence="2 7" id="KW-0235">DNA replication</keyword>
<dbReference type="GO" id="GO:0006281">
    <property type="term" value="P:DNA repair"/>
    <property type="evidence" value="ECO:0007669"/>
    <property type="project" value="UniProtKB-KW"/>
</dbReference>
<evidence type="ECO:0000256" key="3">
    <source>
        <dbReference type="ARBA" id="ARBA00022763"/>
    </source>
</evidence>
<dbReference type="Pfam" id="PF01653">
    <property type="entry name" value="DNA_ligase_aden"/>
    <property type="match status" value="1"/>
</dbReference>
<accession>A0A1B7HIQ0</accession>
<dbReference type="Gene3D" id="3.30.470.30">
    <property type="entry name" value="DNA ligase/mRNA capping enzyme"/>
    <property type="match status" value="1"/>
</dbReference>
<evidence type="ECO:0000256" key="4">
    <source>
        <dbReference type="ARBA" id="ARBA00023027"/>
    </source>
</evidence>
<dbReference type="InterPro" id="IPR020923">
    <property type="entry name" value="DNA_ligase_B"/>
</dbReference>
<keyword evidence="8" id="KW-0732">Signal</keyword>
<dbReference type="HAMAP" id="MF_01587">
    <property type="entry name" value="DNA_ligase_B"/>
    <property type="match status" value="1"/>
</dbReference>
<dbReference type="NCBIfam" id="NF005987">
    <property type="entry name" value="PRK08097.1"/>
    <property type="match status" value="1"/>
</dbReference>
<dbReference type="InterPro" id="IPR013839">
    <property type="entry name" value="DNAligase_adenylation"/>
</dbReference>
<dbReference type="InterPro" id="IPR013840">
    <property type="entry name" value="DNAligase_N"/>
</dbReference>
<dbReference type="InterPro" id="IPR004150">
    <property type="entry name" value="NAD_DNA_ligase_OB"/>
</dbReference>
<dbReference type="InterPro" id="IPR010994">
    <property type="entry name" value="RuvA_2-like"/>
</dbReference>
<comment type="similarity">
    <text evidence="7">Belongs to the NAD-dependent DNA ligase family. LigB subfamily.</text>
</comment>
<feature type="active site" description="N6-AMP-lysine intermediate" evidence="7">
    <location>
        <position position="125"/>
    </location>
</feature>
<dbReference type="InterPro" id="IPR050326">
    <property type="entry name" value="NAD_dep_DNA_ligaseB"/>
</dbReference>
<dbReference type="SUPFAM" id="SSF56091">
    <property type="entry name" value="DNA ligase/mRNA capping enzyme, catalytic domain"/>
    <property type="match status" value="1"/>
</dbReference>
<dbReference type="PROSITE" id="PS51257">
    <property type="entry name" value="PROKAR_LIPOPROTEIN"/>
    <property type="match status" value="1"/>
</dbReference>
<evidence type="ECO:0000313" key="11">
    <source>
        <dbReference type="Proteomes" id="UP000078286"/>
    </source>
</evidence>
<dbReference type="Gene3D" id="2.40.50.140">
    <property type="entry name" value="Nucleic acid-binding proteins"/>
    <property type="match status" value="1"/>
</dbReference>
<dbReference type="EC" id="6.5.1.2" evidence="7"/>
<dbReference type="SUPFAM" id="SSF50249">
    <property type="entry name" value="Nucleic acid-binding proteins"/>
    <property type="match status" value="1"/>
</dbReference>
<evidence type="ECO:0000259" key="9">
    <source>
        <dbReference type="SMART" id="SM00532"/>
    </source>
</evidence>
<comment type="caution">
    <text evidence="10">The sequence shown here is derived from an EMBL/GenBank/DDBJ whole genome shotgun (WGS) entry which is preliminary data.</text>
</comment>
<dbReference type="Gene3D" id="1.10.287.610">
    <property type="entry name" value="Helix hairpin bin"/>
    <property type="match status" value="1"/>
</dbReference>
<organism evidence="10 11">
    <name type="scientific">Buttiauxella noackiae ATCC 51607</name>
    <dbReference type="NCBI Taxonomy" id="1354255"/>
    <lineage>
        <taxon>Bacteria</taxon>
        <taxon>Pseudomonadati</taxon>
        <taxon>Pseudomonadota</taxon>
        <taxon>Gammaproteobacteria</taxon>
        <taxon>Enterobacterales</taxon>
        <taxon>Enterobacteriaceae</taxon>
        <taxon>Buttiauxella</taxon>
    </lineage>
</organism>
<feature type="domain" description="NAD-dependent DNA ligase N-terminal" evidence="9">
    <location>
        <begin position="29"/>
        <end position="427"/>
    </location>
</feature>
<keyword evidence="11" id="KW-1185">Reference proteome</keyword>
<evidence type="ECO:0000256" key="2">
    <source>
        <dbReference type="ARBA" id="ARBA00022705"/>
    </source>
</evidence>
<reference evidence="10 11" key="1">
    <citation type="submission" date="2016-04" db="EMBL/GenBank/DDBJ databases">
        <title>ATOL: Assembling a taxonomically balanced genome-scale reconstruction of the evolutionary history of the Enterobacteriaceae.</title>
        <authorList>
            <person name="Plunkett G.III."/>
            <person name="Neeno-Eckwall E.C."/>
            <person name="Glasner J.D."/>
            <person name="Perna N.T."/>
        </authorList>
    </citation>
    <scope>NUCLEOTIDE SEQUENCE [LARGE SCALE GENOMIC DNA]</scope>
    <source>
        <strain evidence="10 11">ATCC 51607</strain>
    </source>
</reference>
<keyword evidence="3 7" id="KW-0227">DNA damage</keyword>
<sequence>MRWITKFIGVLGLFSAMASASCPVWSSEQAQQEMAALKEKLGEWDQAYYQQGVSIVTDATYDGLLRQFNNWQRCFSPAEEPQQPGLFTQGKALHPVAHTGVKKLPDRAAVATWVKGKTDLWVQPKVDGVAVTLVYNQGQLVQLLSRGDGEKGQDWTTKAKMIPDIPKTLTGPLANSVLHGEIFWKRDNHVQKTMGSINARGKAAGAMMRKGDNALLNELGIFIWAWPDGPIQMNQKMNVLAQAGFPLTKTWSKSVNSIDEISKQRESWFTTPLPFVTDGVVVREGGEPAGKLWAPGQAGWVVAWKYPPLQQIAEVKSVQFTVGRTGKVSVVLNLHPLQIDDKQVKRVNIGSVRKWQALDIAAGDQVMVSLAGQGIPRFDEVVWRINPRNKPQPPSEKKTTTLSCLYFESWCSEQFIARLTWLSSPEILNINGVSVRSWQQLQQNLNLEHIFSWLAVTQEDLSKMSDTSVARIAHLWQQFLQARQQPFRQWLLAFGLPLPRTVLSIMPDSQWSHLVARDELSWQKLPGVGSIRAKKLVEFVNNPQIAALAAFLTQQGIRGFIDQ</sequence>
<dbReference type="Proteomes" id="UP000078286">
    <property type="component" value="Unassembled WGS sequence"/>
</dbReference>
<dbReference type="AlphaFoldDB" id="A0A1B7HIQ0"/>
<protein>
    <recommendedName>
        <fullName evidence="7">DNA ligase B</fullName>
        <ecNumber evidence="7">6.5.1.2</ecNumber>
    </recommendedName>
    <alternativeName>
        <fullName evidence="7">Polydeoxyribonucleotide synthase [NAD(+)] B</fullName>
    </alternativeName>
</protein>